<name>A0ABR9XYF2_9STAP</name>
<reference evidence="2 3" key="1">
    <citation type="submission" date="2020-10" db="EMBL/GenBank/DDBJ databases">
        <title>Mouse Oral microbiota.</title>
        <authorList>
            <person name="Joseph S."/>
            <person name="Aduse-Opoku J."/>
        </authorList>
    </citation>
    <scope>NUCLEOTIDE SEQUENCE [LARGE SCALE GENOMIC DNA]</scope>
    <source>
        <strain evidence="2 3">19428wE5_W307</strain>
    </source>
</reference>
<gene>
    <name evidence="2" type="ORF">IR135_06965</name>
</gene>
<keyword evidence="1" id="KW-1133">Transmembrane helix</keyword>
<dbReference type="Proteomes" id="UP000647980">
    <property type="component" value="Unassembled WGS sequence"/>
</dbReference>
<dbReference type="EMBL" id="JADGLW010000004">
    <property type="protein sequence ID" value="MBF0754006.1"/>
    <property type="molecule type" value="Genomic_DNA"/>
</dbReference>
<keyword evidence="1" id="KW-0812">Transmembrane</keyword>
<organism evidence="2 3">
    <name type="scientific">Jeotgalicoccus nanhaiensis</name>
    <dbReference type="NCBI Taxonomy" id="568603"/>
    <lineage>
        <taxon>Bacteria</taxon>
        <taxon>Bacillati</taxon>
        <taxon>Bacillota</taxon>
        <taxon>Bacilli</taxon>
        <taxon>Bacillales</taxon>
        <taxon>Staphylococcaceae</taxon>
        <taxon>Jeotgalicoccus</taxon>
    </lineage>
</organism>
<proteinExistence type="predicted"/>
<dbReference type="RefSeq" id="WP_135098008.1">
    <property type="nucleotide sequence ID" value="NZ_JADGLW010000004.1"/>
</dbReference>
<evidence type="ECO:0000313" key="3">
    <source>
        <dbReference type="Proteomes" id="UP000647980"/>
    </source>
</evidence>
<evidence type="ECO:0000256" key="1">
    <source>
        <dbReference type="SAM" id="Phobius"/>
    </source>
</evidence>
<evidence type="ECO:0000313" key="2">
    <source>
        <dbReference type="EMBL" id="MBF0754006.1"/>
    </source>
</evidence>
<keyword evidence="3" id="KW-1185">Reference proteome</keyword>
<feature type="transmembrane region" description="Helical" evidence="1">
    <location>
        <begin position="33"/>
        <end position="51"/>
    </location>
</feature>
<sequence length="69" mass="7906">MIMKLSYSIIGMSITGALLIISIPFLFNNPIGNILYFIIAILAAALIFFTVTSIRTRRKLDEEFKQKFY</sequence>
<protein>
    <submittedName>
        <fullName evidence="2">Uncharacterized protein</fullName>
    </submittedName>
</protein>
<accession>A0ABR9XYF2</accession>
<feature type="transmembrane region" description="Helical" evidence="1">
    <location>
        <begin position="7"/>
        <end position="27"/>
    </location>
</feature>
<comment type="caution">
    <text evidence="2">The sequence shown here is derived from an EMBL/GenBank/DDBJ whole genome shotgun (WGS) entry which is preliminary data.</text>
</comment>
<keyword evidence="1" id="KW-0472">Membrane</keyword>